<name>A0A9W8Y636_9PLEO</name>
<dbReference type="PANTHER" id="PTHR24148:SF64">
    <property type="entry name" value="HETEROKARYON INCOMPATIBILITY DOMAIN-CONTAINING PROTEIN"/>
    <property type="match status" value="1"/>
</dbReference>
<dbReference type="InterPro" id="IPR010730">
    <property type="entry name" value="HET"/>
</dbReference>
<reference evidence="2" key="1">
    <citation type="submission" date="2022-10" db="EMBL/GenBank/DDBJ databases">
        <title>Tapping the CABI collections for fungal endophytes: first genome assemblies for Collariella, Neodidymelliopsis, Ascochyta clinopodiicola, Didymella pomorum, Didymosphaeria variabile, Neocosmospora piperis and Neocucurbitaria cava.</title>
        <authorList>
            <person name="Hill R."/>
        </authorList>
    </citation>
    <scope>NUCLEOTIDE SEQUENCE</scope>
    <source>
        <strain evidence="2">IMI 356814</strain>
    </source>
</reference>
<dbReference type="OrthoDB" id="194358at2759"/>
<evidence type="ECO:0000313" key="2">
    <source>
        <dbReference type="EMBL" id="KAJ4368458.1"/>
    </source>
</evidence>
<dbReference type="Pfam" id="PF26639">
    <property type="entry name" value="Het-6_barrel"/>
    <property type="match status" value="1"/>
</dbReference>
<evidence type="ECO:0000259" key="1">
    <source>
        <dbReference type="Pfam" id="PF06985"/>
    </source>
</evidence>
<keyword evidence="3" id="KW-1185">Reference proteome</keyword>
<feature type="domain" description="Heterokaryon incompatibility" evidence="1">
    <location>
        <begin position="52"/>
        <end position="233"/>
    </location>
</feature>
<dbReference type="PANTHER" id="PTHR24148">
    <property type="entry name" value="ANKYRIN REPEAT DOMAIN-CONTAINING PROTEIN 39 HOMOLOG-RELATED"/>
    <property type="match status" value="1"/>
</dbReference>
<dbReference type="EMBL" id="JAPEUY010000011">
    <property type="protein sequence ID" value="KAJ4368458.1"/>
    <property type="molecule type" value="Genomic_DNA"/>
</dbReference>
<proteinExistence type="predicted"/>
<protein>
    <recommendedName>
        <fullName evidence="1">Heterokaryon incompatibility domain-containing protein</fullName>
    </recommendedName>
</protein>
<dbReference type="AlphaFoldDB" id="A0A9W8Y636"/>
<gene>
    <name evidence="2" type="ORF">N0V83_006815</name>
</gene>
<dbReference type="Proteomes" id="UP001140560">
    <property type="component" value="Unassembled WGS sequence"/>
</dbReference>
<sequence>MIGSTPTAHPWRPPLDDAASQVRLLRLPAQQPHLEELTIELDVFSIAEAPKFQALSYSWRSPFPDEHPDTPSYHEVRSGLWVVNCNGHQVQVTRNLYEALKILIPRFPDSYLWNDVTCINQQDIGEVNTQVSMMAKIYAAAARVIIWLGKDDEETLQCLQLHRTIGKPLAELTNNGELGQGASPLIDELYRLNPGQPKLWDILDINAPTDDSWRAWTRFYRRSWFRRMWVIQEFISAQDISIMCGEHEFVPHYMRALAKFSTMAHWYSHISQLNRHSAQAMFAQIESRDSIVDGKLSAEDSRFLESGCGEVSSESRIILLIIKTRWKQASNPKDFIFVPLGIVKSLCESIGSLYDVDYGRDDFTSFAIVARHLLLNLPFLALLSFCGRSCQYGKPSSPMKRSWVPDFTARGMYPIGLIHRGCIAPYNASLTQNRPPYEYQRYRRVRESDLAFGLRGIRVDRLSTDVVALLSTTDPNGAAKVLRPLLRICQRLPPMYCNGQSVIEAVWRTLIDDIDVYGAYPATEATRREFRSWLARSIGLVVDHATDPESQSLAQDILKDLGIVRSSLDHEAASQSLPSLDDVKQHDNNTVVDPTLVGRYRRMIGLGNRFFFRTITGLLGIATNNPGLSDEVWILEDAKTPFLLRPCSKEGEYRVVGEVYVHGVMNGEIAPGREDEDWCPIWLV</sequence>
<organism evidence="2 3">
    <name type="scientific">Neocucurbitaria cava</name>
    <dbReference type="NCBI Taxonomy" id="798079"/>
    <lineage>
        <taxon>Eukaryota</taxon>
        <taxon>Fungi</taxon>
        <taxon>Dikarya</taxon>
        <taxon>Ascomycota</taxon>
        <taxon>Pezizomycotina</taxon>
        <taxon>Dothideomycetes</taxon>
        <taxon>Pleosporomycetidae</taxon>
        <taxon>Pleosporales</taxon>
        <taxon>Pleosporineae</taxon>
        <taxon>Cucurbitariaceae</taxon>
        <taxon>Neocucurbitaria</taxon>
    </lineage>
</organism>
<evidence type="ECO:0000313" key="3">
    <source>
        <dbReference type="Proteomes" id="UP001140560"/>
    </source>
</evidence>
<comment type="caution">
    <text evidence="2">The sequence shown here is derived from an EMBL/GenBank/DDBJ whole genome shotgun (WGS) entry which is preliminary data.</text>
</comment>
<dbReference type="Pfam" id="PF06985">
    <property type="entry name" value="HET"/>
    <property type="match status" value="1"/>
</dbReference>
<accession>A0A9W8Y636</accession>
<dbReference type="InterPro" id="IPR052895">
    <property type="entry name" value="HetReg/Transcr_Mod"/>
</dbReference>